<evidence type="ECO:0000313" key="2">
    <source>
        <dbReference type="Proteomes" id="UP000670776"/>
    </source>
</evidence>
<comment type="caution">
    <text evidence="1">The sequence shown here is derived from an EMBL/GenBank/DDBJ whole genome shotgun (WGS) entry which is preliminary data.</text>
</comment>
<dbReference type="PANTHER" id="PTHR41339:SF1">
    <property type="entry name" value="SECRETED PROTEIN"/>
    <property type="match status" value="1"/>
</dbReference>
<organism evidence="1 2">
    <name type="scientific">Mariniflexile gromovii</name>
    <dbReference type="NCBI Taxonomy" id="362523"/>
    <lineage>
        <taxon>Bacteria</taxon>
        <taxon>Pseudomonadati</taxon>
        <taxon>Bacteroidota</taxon>
        <taxon>Flavobacteriia</taxon>
        <taxon>Flavobacteriales</taxon>
        <taxon>Flavobacteriaceae</taxon>
        <taxon>Mariniflexile</taxon>
    </lineage>
</organism>
<dbReference type="EMBL" id="JAGJCB010000001">
    <property type="protein sequence ID" value="MBP0902247.1"/>
    <property type="molecule type" value="Genomic_DNA"/>
</dbReference>
<dbReference type="Proteomes" id="UP000670776">
    <property type="component" value="Unassembled WGS sequence"/>
</dbReference>
<name>A0ABS4BQ76_9FLAO</name>
<proteinExistence type="predicted"/>
<accession>A0ABS4BQ76</accession>
<dbReference type="PANTHER" id="PTHR41339">
    <property type="entry name" value="LIPL48"/>
    <property type="match status" value="1"/>
</dbReference>
<dbReference type="RefSeq" id="WP_209651516.1">
    <property type="nucleotide sequence ID" value="NZ_JAGJCB010000001.1"/>
</dbReference>
<keyword evidence="2" id="KW-1185">Reference proteome</keyword>
<evidence type="ECO:0000313" key="1">
    <source>
        <dbReference type="EMBL" id="MBP0902247.1"/>
    </source>
</evidence>
<sequence>MKNFIQTTFIFLFILGNLYGQQEKGIIGTANWLHNWTEFKPNQKQYDEPTQILAGNIDKDKKLVKRETYMLLGNVFVTNNATLTIEPGTVIIGDFASKASLTITKGAKIIADGLETDPIIFTSNRGIKRSGDWGGIILLGDAPTNKFGNGSVASLYSDLSQSSYSFTNYGGVNAESSSGILRYVRIEFAGKRIKNDDYFDGLLLAGVGNKTILDNIMVSYSGGNSFEVLGGDVCLNKLVSYRSNNNDFKLNYGAQCKIDNSLAIRSPYISSSTAARCLQITSYNKMEEVDFTKKGTSVEAKNLTFINDSESLKSDIEKGLVKDAVFIGQNANLNMNKSVISGFNPAVILESSIHINQENLEKIQFANMYFNNCNGNIFLENDSNNEDLENWYGNSTFFNVYSKSNNAETFIDFSNEKRPDFRLRINKIIASKDATYAKETVGIGN</sequence>
<protein>
    <submittedName>
        <fullName evidence="1">Uncharacterized protein</fullName>
    </submittedName>
</protein>
<reference evidence="1 2" key="1">
    <citation type="submission" date="2021-04" db="EMBL/GenBank/DDBJ databases">
        <title>Mariniflexile gromovii gen. nov., sp. nov., a gliding bacterium isolated from the sea urchin Strongylocentrotus intermedius.</title>
        <authorList>
            <person name="Ko S."/>
            <person name="Le V."/>
            <person name="Ahn C.-Y."/>
            <person name="Oh H.-M."/>
        </authorList>
    </citation>
    <scope>NUCLEOTIDE SEQUENCE [LARGE SCALE GENOMIC DNA]</scope>
    <source>
        <strain evidence="1 2">KCTC 12570</strain>
    </source>
</reference>
<gene>
    <name evidence="1" type="ORF">J8H85_00275</name>
</gene>